<reference evidence="1" key="1">
    <citation type="submission" date="2022-04" db="EMBL/GenBank/DDBJ databases">
        <title>Chromosome-scale genome assembly of Holotrichia oblita Faldermann.</title>
        <authorList>
            <person name="Rongchong L."/>
        </authorList>
    </citation>
    <scope>NUCLEOTIDE SEQUENCE</scope>
    <source>
        <strain evidence="1">81SQS9</strain>
    </source>
</reference>
<evidence type="ECO:0000313" key="2">
    <source>
        <dbReference type="Proteomes" id="UP001056778"/>
    </source>
</evidence>
<sequence length="243" mass="27924">MNYILFSVSLFAIFTTTYACKGCLSLDEYNFGKVITKFKAVLVKFDIAYPYGDKHEVFTKFAEEVVSNKDFVLAEVGIKDYGERENEALAKEYGIKGKDDLPVVKLFLGSTTKNIHDFTATEFTVNNLRNFVRDNADMYIGLPGCLEEFDILASEFTTSPDKEKKLKEIEEIAEKHTEPEKSVIKTYLTFMKKIIESGMKFVTQEKSRLNKILKDGKLANKKKEELSQRLNILHSFRMNKDEL</sequence>
<organism evidence="1 2">
    <name type="scientific">Holotrichia oblita</name>
    <name type="common">Chafer beetle</name>
    <dbReference type="NCBI Taxonomy" id="644536"/>
    <lineage>
        <taxon>Eukaryota</taxon>
        <taxon>Metazoa</taxon>
        <taxon>Ecdysozoa</taxon>
        <taxon>Arthropoda</taxon>
        <taxon>Hexapoda</taxon>
        <taxon>Insecta</taxon>
        <taxon>Pterygota</taxon>
        <taxon>Neoptera</taxon>
        <taxon>Endopterygota</taxon>
        <taxon>Coleoptera</taxon>
        <taxon>Polyphaga</taxon>
        <taxon>Scarabaeiformia</taxon>
        <taxon>Scarabaeidae</taxon>
        <taxon>Melolonthinae</taxon>
        <taxon>Holotrichia</taxon>
    </lineage>
</organism>
<gene>
    <name evidence="1" type="ORF">MML48_9g00005976</name>
</gene>
<dbReference type="Proteomes" id="UP001056778">
    <property type="component" value="Chromosome 9"/>
</dbReference>
<proteinExistence type="predicted"/>
<keyword evidence="2" id="KW-1185">Reference proteome</keyword>
<protein>
    <submittedName>
        <fullName evidence="1">Endoplasmic reticulum protein erp29</fullName>
    </submittedName>
</protein>
<accession>A0ACB9SII2</accession>
<dbReference type="EMBL" id="CM043023">
    <property type="protein sequence ID" value="KAI4454515.1"/>
    <property type="molecule type" value="Genomic_DNA"/>
</dbReference>
<evidence type="ECO:0000313" key="1">
    <source>
        <dbReference type="EMBL" id="KAI4454515.1"/>
    </source>
</evidence>
<comment type="caution">
    <text evidence="1">The sequence shown here is derived from an EMBL/GenBank/DDBJ whole genome shotgun (WGS) entry which is preliminary data.</text>
</comment>
<name>A0ACB9SII2_HOLOL</name>